<evidence type="ECO:0000313" key="2">
    <source>
        <dbReference type="EMBL" id="KAA0024010.1"/>
    </source>
</evidence>
<dbReference type="RefSeq" id="WP_149429170.1">
    <property type="nucleotide sequence ID" value="NZ_VLNY01000002.1"/>
</dbReference>
<dbReference type="Proteomes" id="UP000322244">
    <property type="component" value="Unassembled WGS sequence"/>
</dbReference>
<dbReference type="PRINTS" id="PR00081">
    <property type="entry name" value="GDHRDH"/>
</dbReference>
<keyword evidence="3" id="KW-1185">Reference proteome</keyword>
<protein>
    <submittedName>
        <fullName evidence="2">SDR family oxidoreductase</fullName>
    </submittedName>
</protein>
<proteinExistence type="predicted"/>
<dbReference type="Pfam" id="PF00106">
    <property type="entry name" value="adh_short"/>
    <property type="match status" value="1"/>
</dbReference>
<dbReference type="Pfam" id="PF13561">
    <property type="entry name" value="adh_short_C2"/>
    <property type="match status" value="1"/>
</dbReference>
<dbReference type="OrthoDB" id="3676637at2"/>
<dbReference type="EMBL" id="VLNY01000002">
    <property type="protein sequence ID" value="KAA0024010.1"/>
    <property type="molecule type" value="Genomic_DNA"/>
</dbReference>
<dbReference type="AlphaFoldDB" id="A0A5A7SCY0"/>
<name>A0A5A7SCY0_9NOCA</name>
<dbReference type="GO" id="GO:0008670">
    <property type="term" value="F:2,4-dienoyl-CoA reductase (NADPH) activity"/>
    <property type="evidence" value="ECO:0007669"/>
    <property type="project" value="TreeGrafter"/>
</dbReference>
<evidence type="ECO:0000313" key="3">
    <source>
        <dbReference type="Proteomes" id="UP000322244"/>
    </source>
</evidence>
<reference evidence="2 3" key="1">
    <citation type="submission" date="2019-07" db="EMBL/GenBank/DDBJ databases">
        <title>Rhodococcus cavernicolus sp. nov., isolated from a cave.</title>
        <authorList>
            <person name="Lee S.D."/>
        </authorList>
    </citation>
    <scope>NUCLEOTIDE SEQUENCE [LARGE SCALE GENOMIC DNA]</scope>
    <source>
        <strain evidence="2 3">C1-24</strain>
    </source>
</reference>
<dbReference type="GO" id="GO:0006635">
    <property type="term" value="P:fatty acid beta-oxidation"/>
    <property type="evidence" value="ECO:0007669"/>
    <property type="project" value="TreeGrafter"/>
</dbReference>
<keyword evidence="1" id="KW-0560">Oxidoreductase</keyword>
<comment type="caution">
    <text evidence="2">The sequence shown here is derived from an EMBL/GenBank/DDBJ whole genome shotgun (WGS) entry which is preliminary data.</text>
</comment>
<dbReference type="SUPFAM" id="SSF51735">
    <property type="entry name" value="NAD(P)-binding Rossmann-fold domains"/>
    <property type="match status" value="1"/>
</dbReference>
<accession>A0A5A7SCY0</accession>
<dbReference type="PANTHER" id="PTHR43658:SF8">
    <property type="entry name" value="17-BETA-HYDROXYSTEROID DEHYDROGENASE 14-RELATED"/>
    <property type="match status" value="1"/>
</dbReference>
<dbReference type="PANTHER" id="PTHR43658">
    <property type="entry name" value="SHORT-CHAIN DEHYDROGENASE/REDUCTASE"/>
    <property type="match status" value="1"/>
</dbReference>
<evidence type="ECO:0000256" key="1">
    <source>
        <dbReference type="ARBA" id="ARBA00023002"/>
    </source>
</evidence>
<dbReference type="InterPro" id="IPR002347">
    <property type="entry name" value="SDR_fam"/>
</dbReference>
<dbReference type="Gene3D" id="3.40.50.720">
    <property type="entry name" value="NAD(P)-binding Rossmann-like Domain"/>
    <property type="match status" value="1"/>
</dbReference>
<gene>
    <name evidence="2" type="ORF">FOY51_05390</name>
</gene>
<sequence length="267" mass="26966">MPTIVVTGSGSGIGAATAQRLTSAGATVIGIDLAGATVTADLSTRDGRSGAVAQALEACSGVVDGVVCCAGLGPLSSHTGGKLASVNYFGTVAVLNGLRPALERASSPAAVAISSSSTTTQPGVPADLVDALLDDREDDAVALADAVGPVAAYPATKLALAWWTRREAVRRKWIGARIRLNAVAPGMIDTPMTSGPDVDPKMAALLDLYPVPRGRRGAPDEVAALVEFLLGPGSALLCGSIVYADGGTDALLRQKDWPSPWVPGDQG</sequence>
<organism evidence="2 3">
    <name type="scientific">Antrihabitans cavernicola</name>
    <dbReference type="NCBI Taxonomy" id="2495913"/>
    <lineage>
        <taxon>Bacteria</taxon>
        <taxon>Bacillati</taxon>
        <taxon>Actinomycetota</taxon>
        <taxon>Actinomycetes</taxon>
        <taxon>Mycobacteriales</taxon>
        <taxon>Nocardiaceae</taxon>
        <taxon>Antrihabitans</taxon>
    </lineage>
</organism>
<dbReference type="InterPro" id="IPR036291">
    <property type="entry name" value="NAD(P)-bd_dom_sf"/>
</dbReference>